<gene>
    <name evidence="8" type="ORF">DK846_15470</name>
</gene>
<dbReference type="GO" id="GO:0019354">
    <property type="term" value="P:siroheme biosynthetic process"/>
    <property type="evidence" value="ECO:0007669"/>
    <property type="project" value="UniProtKB-UniPathway"/>
</dbReference>
<evidence type="ECO:0000256" key="5">
    <source>
        <dbReference type="ARBA" id="ARBA00023244"/>
    </source>
</evidence>
<dbReference type="PANTHER" id="PTHR35330:SF1">
    <property type="entry name" value="SIROHEME BIOSYNTHESIS PROTEIN MET8"/>
    <property type="match status" value="1"/>
</dbReference>
<dbReference type="PANTHER" id="PTHR35330">
    <property type="entry name" value="SIROHEME BIOSYNTHESIS PROTEIN MET8"/>
    <property type="match status" value="1"/>
</dbReference>
<dbReference type="EC" id="1.3.1.76" evidence="2"/>
<comment type="catalytic activity">
    <reaction evidence="6">
        <text>precorrin-2 + NAD(+) = sirohydrochlorin + NADH + 2 H(+)</text>
        <dbReference type="Rhea" id="RHEA:15613"/>
        <dbReference type="ChEBI" id="CHEBI:15378"/>
        <dbReference type="ChEBI" id="CHEBI:57540"/>
        <dbReference type="ChEBI" id="CHEBI:57945"/>
        <dbReference type="ChEBI" id="CHEBI:58351"/>
        <dbReference type="ChEBI" id="CHEBI:58827"/>
        <dbReference type="EC" id="1.3.1.76"/>
    </reaction>
</comment>
<keyword evidence="5" id="KW-0627">Porphyrin biosynthesis</keyword>
<dbReference type="SUPFAM" id="SSF75615">
    <property type="entry name" value="Siroheme synthase middle domains-like"/>
    <property type="match status" value="1"/>
</dbReference>
<dbReference type="OrthoDB" id="10510at2157"/>
<comment type="pathway">
    <text evidence="1">Porphyrin-containing compound metabolism; siroheme biosynthesis; sirohydrochlorin from precorrin-2: step 1/1.</text>
</comment>
<keyword evidence="3" id="KW-0560">Oxidoreductase</keyword>
<dbReference type="Gene3D" id="3.40.50.720">
    <property type="entry name" value="NAD(P)-binding Rossmann-like Domain"/>
    <property type="match status" value="1"/>
</dbReference>
<dbReference type="GO" id="GO:0043115">
    <property type="term" value="F:precorrin-2 dehydrogenase activity"/>
    <property type="evidence" value="ECO:0007669"/>
    <property type="project" value="UniProtKB-EC"/>
</dbReference>
<keyword evidence="4" id="KW-0520">NAD</keyword>
<dbReference type="Gene3D" id="3.30.160.110">
    <property type="entry name" value="Siroheme synthase, domain 2"/>
    <property type="match status" value="1"/>
</dbReference>
<dbReference type="Proteomes" id="UP000245657">
    <property type="component" value="Unassembled WGS sequence"/>
</dbReference>
<dbReference type="RefSeq" id="WP_109969900.1">
    <property type="nucleotide sequence ID" value="NZ_QGMY01000016.1"/>
</dbReference>
<dbReference type="NCBIfam" id="TIGR01470">
    <property type="entry name" value="cysG_Nterm"/>
    <property type="match status" value="1"/>
</dbReference>
<dbReference type="InterPro" id="IPR028161">
    <property type="entry name" value="Met8-like"/>
</dbReference>
<dbReference type="GO" id="GO:0004325">
    <property type="term" value="F:ferrochelatase activity"/>
    <property type="evidence" value="ECO:0007669"/>
    <property type="project" value="InterPro"/>
</dbReference>
<evidence type="ECO:0000256" key="3">
    <source>
        <dbReference type="ARBA" id="ARBA00023002"/>
    </source>
</evidence>
<keyword evidence="9" id="KW-1185">Reference proteome</keyword>
<reference evidence="8 9" key="1">
    <citation type="submission" date="2018-05" db="EMBL/GenBank/DDBJ databases">
        <title>Draft genome of Methanospirillum lacunae Ki8-1.</title>
        <authorList>
            <person name="Dueholm M.S."/>
            <person name="Nielsen P.H."/>
            <person name="Bakmann L.F."/>
            <person name="Otzen D.E."/>
        </authorList>
    </citation>
    <scope>NUCLEOTIDE SEQUENCE [LARGE SCALE GENOMIC DNA]</scope>
    <source>
        <strain evidence="8 9">Ki8-1</strain>
    </source>
</reference>
<evidence type="ECO:0000256" key="2">
    <source>
        <dbReference type="ARBA" id="ARBA00012400"/>
    </source>
</evidence>
<proteinExistence type="predicted"/>
<comment type="caution">
    <text evidence="8">The sequence shown here is derived from an EMBL/GenBank/DDBJ whole genome shotgun (WGS) entry which is preliminary data.</text>
</comment>
<evidence type="ECO:0000256" key="4">
    <source>
        <dbReference type="ARBA" id="ARBA00023027"/>
    </source>
</evidence>
<accession>A0A2V2N0U5</accession>
<evidence type="ECO:0000313" key="9">
    <source>
        <dbReference type="Proteomes" id="UP000245657"/>
    </source>
</evidence>
<dbReference type="EMBL" id="QGMY01000016">
    <property type="protein sequence ID" value="PWR70138.1"/>
    <property type="molecule type" value="Genomic_DNA"/>
</dbReference>
<evidence type="ECO:0000256" key="1">
    <source>
        <dbReference type="ARBA" id="ARBA00005010"/>
    </source>
</evidence>
<dbReference type="InterPro" id="IPR036291">
    <property type="entry name" value="NAD(P)-bd_dom_sf"/>
</dbReference>
<name>A0A2V2N0U5_9EURY</name>
<sequence>MIPLMVDCSKRLVTIFGGGEVGARKARYFADEADVTVYSRSFSPAFGSIQVKQIRTTIPRDETAISDLIRGTFLVITATSDPDLNQIIATRCKADGILCNNATDSHSDVTLPAKITGDRYTIAVSTSGSSPAVSRFIREQIEEMWPDLDKMISLSEELRMDMRTRMIPETRKREILTAILHDPTVWKSLRTETEDTLMRVKETYLT</sequence>
<protein>
    <recommendedName>
        <fullName evidence="2">precorrin-2 dehydrogenase</fullName>
        <ecNumber evidence="2">1.3.1.76</ecNumber>
    </recommendedName>
</protein>
<evidence type="ECO:0000256" key="6">
    <source>
        <dbReference type="ARBA" id="ARBA00047561"/>
    </source>
</evidence>
<dbReference type="InterPro" id="IPR028281">
    <property type="entry name" value="Sirohaem_synthase_central"/>
</dbReference>
<dbReference type="Pfam" id="PF14824">
    <property type="entry name" value="Sirohm_synth_M"/>
    <property type="match status" value="1"/>
</dbReference>
<dbReference type="UniPathway" id="UPA00262">
    <property type="reaction ID" value="UER00222"/>
</dbReference>
<feature type="domain" description="Siroheme synthase central" evidence="7">
    <location>
        <begin position="122"/>
        <end position="144"/>
    </location>
</feature>
<dbReference type="InterPro" id="IPR006367">
    <property type="entry name" value="Sirohaem_synthase_N"/>
</dbReference>
<dbReference type="AlphaFoldDB" id="A0A2V2N0U5"/>
<organism evidence="8 9">
    <name type="scientific">Methanospirillum lacunae</name>
    <dbReference type="NCBI Taxonomy" id="668570"/>
    <lineage>
        <taxon>Archaea</taxon>
        <taxon>Methanobacteriati</taxon>
        <taxon>Methanobacteriota</taxon>
        <taxon>Stenosarchaea group</taxon>
        <taxon>Methanomicrobia</taxon>
        <taxon>Methanomicrobiales</taxon>
        <taxon>Methanospirillaceae</taxon>
        <taxon>Methanospirillum</taxon>
    </lineage>
</organism>
<evidence type="ECO:0000259" key="7">
    <source>
        <dbReference type="Pfam" id="PF14824"/>
    </source>
</evidence>
<dbReference type="SUPFAM" id="SSF51735">
    <property type="entry name" value="NAD(P)-binding Rossmann-fold domains"/>
    <property type="match status" value="1"/>
</dbReference>
<dbReference type="Pfam" id="PF13241">
    <property type="entry name" value="NAD_binding_7"/>
    <property type="match status" value="1"/>
</dbReference>
<evidence type="ECO:0000313" key="8">
    <source>
        <dbReference type="EMBL" id="PWR70138.1"/>
    </source>
</evidence>